<dbReference type="InterPro" id="IPR000340">
    <property type="entry name" value="Dual-sp_phosphatase_cat-dom"/>
</dbReference>
<keyword evidence="4" id="KW-0904">Protein phosphatase</keyword>
<dbReference type="PANTHER" id="PTHR10159">
    <property type="entry name" value="DUAL SPECIFICITY PROTEIN PHOSPHATASE"/>
    <property type="match status" value="1"/>
</dbReference>
<dbReference type="SUPFAM" id="SSF52799">
    <property type="entry name" value="(Phosphotyrosine protein) phosphatases II"/>
    <property type="match status" value="1"/>
</dbReference>
<dbReference type="CDD" id="cd14498">
    <property type="entry name" value="DSP"/>
    <property type="match status" value="1"/>
</dbReference>
<dbReference type="Proteomes" id="UP001189624">
    <property type="component" value="Chromosome 3"/>
</dbReference>
<dbReference type="GO" id="GO:0008330">
    <property type="term" value="F:protein tyrosine/threonine phosphatase activity"/>
    <property type="evidence" value="ECO:0007669"/>
    <property type="project" value="TreeGrafter"/>
</dbReference>
<dbReference type="GO" id="GO:0017017">
    <property type="term" value="F:MAP kinase tyrosine/serine/threonine phosphatase activity"/>
    <property type="evidence" value="ECO:0007669"/>
    <property type="project" value="TreeGrafter"/>
</dbReference>
<dbReference type="PANTHER" id="PTHR10159:SF511">
    <property type="entry name" value="DUAL SPECIFICITY PROTEIN PHOSPHATASE 1"/>
    <property type="match status" value="1"/>
</dbReference>
<dbReference type="InterPro" id="IPR029021">
    <property type="entry name" value="Prot-tyrosine_phosphatase-like"/>
</dbReference>
<dbReference type="EMBL" id="OY731400">
    <property type="protein sequence ID" value="CAJ1941260.1"/>
    <property type="molecule type" value="Genomic_DNA"/>
</dbReference>
<proteinExistence type="inferred from homology"/>
<dbReference type="GO" id="GO:0005737">
    <property type="term" value="C:cytoplasm"/>
    <property type="evidence" value="ECO:0007669"/>
    <property type="project" value="TreeGrafter"/>
</dbReference>
<dbReference type="Gramene" id="rna-AYBTSS11_LOCUS10169">
    <property type="protein sequence ID" value="CAJ1941260.1"/>
    <property type="gene ID" value="gene-AYBTSS11_LOCUS10169"/>
</dbReference>
<evidence type="ECO:0000313" key="7">
    <source>
        <dbReference type="Proteomes" id="UP001189624"/>
    </source>
</evidence>
<reference evidence="6" key="1">
    <citation type="submission" date="2023-10" db="EMBL/GenBank/DDBJ databases">
        <authorList>
            <person name="Domelevo Entfellner J.-B."/>
        </authorList>
    </citation>
    <scope>NUCLEOTIDE SEQUENCE</scope>
</reference>
<comment type="similarity">
    <text evidence="1">Belongs to the protein-tyrosine phosphatase family. Non-receptor class dual specificity subfamily.</text>
</comment>
<dbReference type="Pfam" id="PF00782">
    <property type="entry name" value="DSPc"/>
    <property type="match status" value="1"/>
</dbReference>
<accession>A0AA86S6L7</accession>
<dbReference type="GO" id="GO:0043409">
    <property type="term" value="P:negative regulation of MAPK cascade"/>
    <property type="evidence" value="ECO:0007669"/>
    <property type="project" value="TreeGrafter"/>
</dbReference>
<evidence type="ECO:0000259" key="5">
    <source>
        <dbReference type="Pfam" id="PF00782"/>
    </source>
</evidence>
<dbReference type="GO" id="GO:0033550">
    <property type="term" value="F:MAP kinase tyrosine phosphatase activity"/>
    <property type="evidence" value="ECO:0007669"/>
    <property type="project" value="TreeGrafter"/>
</dbReference>
<gene>
    <name evidence="6" type="ORF">AYBTSS11_LOCUS10169</name>
</gene>
<evidence type="ECO:0000256" key="3">
    <source>
        <dbReference type="ARBA" id="ARBA00022801"/>
    </source>
</evidence>
<dbReference type="Gene3D" id="3.90.190.10">
    <property type="entry name" value="Protein tyrosine phosphatase superfamily"/>
    <property type="match status" value="1"/>
</dbReference>
<keyword evidence="7" id="KW-1185">Reference proteome</keyword>
<evidence type="ECO:0000256" key="4">
    <source>
        <dbReference type="ARBA" id="ARBA00022912"/>
    </source>
</evidence>
<name>A0AA86S6L7_9FABA</name>
<protein>
    <recommendedName>
        <fullName evidence="2">protein-tyrosine-phosphatase</fullName>
        <ecNumber evidence="2">3.1.3.48</ecNumber>
    </recommendedName>
</protein>
<evidence type="ECO:0000256" key="2">
    <source>
        <dbReference type="ARBA" id="ARBA00013064"/>
    </source>
</evidence>
<feature type="domain" description="Dual specificity phosphatase catalytic" evidence="5">
    <location>
        <begin position="47"/>
        <end position="92"/>
    </location>
</feature>
<organism evidence="6 7">
    <name type="scientific">Sphenostylis stenocarpa</name>
    <dbReference type="NCBI Taxonomy" id="92480"/>
    <lineage>
        <taxon>Eukaryota</taxon>
        <taxon>Viridiplantae</taxon>
        <taxon>Streptophyta</taxon>
        <taxon>Embryophyta</taxon>
        <taxon>Tracheophyta</taxon>
        <taxon>Spermatophyta</taxon>
        <taxon>Magnoliopsida</taxon>
        <taxon>eudicotyledons</taxon>
        <taxon>Gunneridae</taxon>
        <taxon>Pentapetalae</taxon>
        <taxon>rosids</taxon>
        <taxon>fabids</taxon>
        <taxon>Fabales</taxon>
        <taxon>Fabaceae</taxon>
        <taxon>Papilionoideae</taxon>
        <taxon>50 kb inversion clade</taxon>
        <taxon>NPAAA clade</taxon>
        <taxon>indigoferoid/millettioid clade</taxon>
        <taxon>Phaseoleae</taxon>
        <taxon>Sphenostylis</taxon>
    </lineage>
</organism>
<evidence type="ECO:0000313" key="6">
    <source>
        <dbReference type="EMBL" id="CAJ1941260.1"/>
    </source>
</evidence>
<dbReference type="EC" id="3.1.3.48" evidence="2"/>
<dbReference type="AlphaFoldDB" id="A0AA86S6L7"/>
<keyword evidence="3" id="KW-0378">Hydrolase</keyword>
<sequence length="101" mass="11557">MMLIVLEHLMKPKDSVEVFWFTVLLEDQGVIDDELDKIAPIDVTPFSVTIVVAYLMRTRGMSLFDAMQHVRSIRPEARPNEGFMCQLEDFEKSLQGASKLP</sequence>
<evidence type="ECO:0000256" key="1">
    <source>
        <dbReference type="ARBA" id="ARBA00008601"/>
    </source>
</evidence>